<dbReference type="Gene3D" id="1.20.1260.10">
    <property type="match status" value="1"/>
</dbReference>
<dbReference type="SUPFAM" id="SSF47240">
    <property type="entry name" value="Ferritin-like"/>
    <property type="match status" value="1"/>
</dbReference>
<protein>
    <submittedName>
        <fullName evidence="2">Mn catalase-like protein</fullName>
    </submittedName>
</protein>
<dbReference type="InterPro" id="IPR012347">
    <property type="entry name" value="Ferritin-like"/>
</dbReference>
<dbReference type="GO" id="GO:0046872">
    <property type="term" value="F:metal ion binding"/>
    <property type="evidence" value="ECO:0007669"/>
    <property type="project" value="InterPro"/>
</dbReference>
<dbReference type="InterPro" id="IPR003251">
    <property type="entry name" value="Rr_diiron-bd_dom"/>
</dbReference>
<name>A0A8S5LQN7_9CAUD</name>
<dbReference type="EMBL" id="BK015898">
    <property type="protein sequence ID" value="DAD72348.1"/>
    <property type="molecule type" value="Genomic_DNA"/>
</dbReference>
<dbReference type="Pfam" id="PF02915">
    <property type="entry name" value="Rubrerythrin"/>
    <property type="match status" value="1"/>
</dbReference>
<sequence length="195" mass="22341">MKALKFLGNRVEDAANAFIDVLKYSDQSVDYPDFNDIEPWPDDIVNMFKDALKDKPFSEISAILMYTQQSSRFEPITELMLGIGLVEMRHYDKLSDFLQKADPYEENPVMDIYPKVEVGFSPESALKIALDSEIETIGHYKKIMNNVALHNDRADYDDVMYLLNKLVADEEHHIKLLKEAMGMDKATKGVTVIIK</sequence>
<reference evidence="2" key="1">
    <citation type="journal article" date="2021" name="Proc. Natl. Acad. Sci. U.S.A.">
        <title>A Catalog of Tens of Thousands of Viruses from Human Metagenomes Reveals Hidden Associations with Chronic Diseases.</title>
        <authorList>
            <person name="Tisza M.J."/>
            <person name="Buck C.B."/>
        </authorList>
    </citation>
    <scope>NUCLEOTIDE SEQUENCE</scope>
    <source>
        <strain evidence="2">CtfJc17</strain>
    </source>
</reference>
<feature type="domain" description="Rubrerythrin diiron-binding" evidence="1">
    <location>
        <begin position="57"/>
        <end position="180"/>
    </location>
</feature>
<evidence type="ECO:0000313" key="2">
    <source>
        <dbReference type="EMBL" id="DAD72348.1"/>
    </source>
</evidence>
<dbReference type="InterPro" id="IPR009078">
    <property type="entry name" value="Ferritin-like_SF"/>
</dbReference>
<organism evidence="2">
    <name type="scientific">Myoviridae sp. ctfJc17</name>
    <dbReference type="NCBI Taxonomy" id="2827612"/>
    <lineage>
        <taxon>Viruses</taxon>
        <taxon>Duplodnaviria</taxon>
        <taxon>Heunggongvirae</taxon>
        <taxon>Uroviricota</taxon>
        <taxon>Caudoviricetes</taxon>
    </lineage>
</organism>
<dbReference type="GO" id="GO:0016491">
    <property type="term" value="F:oxidoreductase activity"/>
    <property type="evidence" value="ECO:0007669"/>
    <property type="project" value="InterPro"/>
</dbReference>
<accession>A0A8S5LQN7</accession>
<proteinExistence type="predicted"/>
<evidence type="ECO:0000259" key="1">
    <source>
        <dbReference type="Pfam" id="PF02915"/>
    </source>
</evidence>